<dbReference type="Proteomes" id="UP001151699">
    <property type="component" value="Chromosome A"/>
</dbReference>
<accession>A0A9Q0S6R6</accession>
<evidence type="ECO:0000313" key="1">
    <source>
        <dbReference type="EMBL" id="KAJ6645575.1"/>
    </source>
</evidence>
<proteinExistence type="predicted"/>
<name>A0A9Q0S6R6_9DIPT</name>
<comment type="caution">
    <text evidence="1">The sequence shown here is derived from an EMBL/GenBank/DDBJ whole genome shotgun (WGS) entry which is preliminary data.</text>
</comment>
<sequence length="43" mass="5002">MLPFNQRNINSPSNRNLSKLCQKPLTNLLRTQYGSGQRKDKQI</sequence>
<gene>
    <name evidence="1" type="ORF">Bhyg_00781</name>
</gene>
<keyword evidence="2" id="KW-1185">Reference proteome</keyword>
<dbReference type="EMBL" id="WJQU01000001">
    <property type="protein sequence ID" value="KAJ6645575.1"/>
    <property type="molecule type" value="Genomic_DNA"/>
</dbReference>
<evidence type="ECO:0000313" key="2">
    <source>
        <dbReference type="Proteomes" id="UP001151699"/>
    </source>
</evidence>
<dbReference type="AlphaFoldDB" id="A0A9Q0S6R6"/>
<reference evidence="1" key="1">
    <citation type="submission" date="2022-07" db="EMBL/GenBank/DDBJ databases">
        <authorList>
            <person name="Trinca V."/>
            <person name="Uliana J.V.C."/>
            <person name="Torres T.T."/>
            <person name="Ward R.J."/>
            <person name="Monesi N."/>
        </authorList>
    </citation>
    <scope>NUCLEOTIDE SEQUENCE</scope>
    <source>
        <strain evidence="1">HSMRA1968</strain>
        <tissue evidence="1">Whole embryos</tissue>
    </source>
</reference>
<organism evidence="1 2">
    <name type="scientific">Pseudolycoriella hygida</name>
    <dbReference type="NCBI Taxonomy" id="35572"/>
    <lineage>
        <taxon>Eukaryota</taxon>
        <taxon>Metazoa</taxon>
        <taxon>Ecdysozoa</taxon>
        <taxon>Arthropoda</taxon>
        <taxon>Hexapoda</taxon>
        <taxon>Insecta</taxon>
        <taxon>Pterygota</taxon>
        <taxon>Neoptera</taxon>
        <taxon>Endopterygota</taxon>
        <taxon>Diptera</taxon>
        <taxon>Nematocera</taxon>
        <taxon>Sciaroidea</taxon>
        <taxon>Sciaridae</taxon>
        <taxon>Pseudolycoriella</taxon>
    </lineage>
</organism>
<protein>
    <submittedName>
        <fullName evidence="1">Uncharacterized protein</fullName>
    </submittedName>
</protein>